<dbReference type="GO" id="GO:0006421">
    <property type="term" value="P:asparaginyl-tRNA aminoacylation"/>
    <property type="evidence" value="ECO:0007669"/>
    <property type="project" value="TreeGrafter"/>
</dbReference>
<dbReference type="GO" id="GO:0004816">
    <property type="term" value="F:asparagine-tRNA ligase activity"/>
    <property type="evidence" value="ECO:0007669"/>
    <property type="project" value="TreeGrafter"/>
</dbReference>
<dbReference type="AlphaFoldDB" id="A0A803PFW4"/>
<keyword evidence="9" id="KW-1185">Reference proteome</keyword>
<proteinExistence type="predicted"/>
<feature type="region of interest" description="Disordered" evidence="6">
    <location>
        <begin position="349"/>
        <end position="368"/>
    </location>
</feature>
<evidence type="ECO:0000256" key="2">
    <source>
        <dbReference type="ARBA" id="ARBA00022741"/>
    </source>
</evidence>
<keyword evidence="1" id="KW-0436">Ligase</keyword>
<dbReference type="InterPro" id="IPR004364">
    <property type="entry name" value="Aa-tRNA-synt_II"/>
</dbReference>
<organism evidence="8 9">
    <name type="scientific">Cannabis sativa</name>
    <name type="common">Hemp</name>
    <name type="synonym">Marijuana</name>
    <dbReference type="NCBI Taxonomy" id="3483"/>
    <lineage>
        <taxon>Eukaryota</taxon>
        <taxon>Viridiplantae</taxon>
        <taxon>Streptophyta</taxon>
        <taxon>Embryophyta</taxon>
        <taxon>Tracheophyta</taxon>
        <taxon>Spermatophyta</taxon>
        <taxon>Magnoliopsida</taxon>
        <taxon>eudicotyledons</taxon>
        <taxon>Gunneridae</taxon>
        <taxon>Pentapetalae</taxon>
        <taxon>rosids</taxon>
        <taxon>fabids</taxon>
        <taxon>Rosales</taxon>
        <taxon>Cannabaceae</taxon>
        <taxon>Cannabis</taxon>
    </lineage>
</organism>
<dbReference type="Gene3D" id="3.30.930.10">
    <property type="entry name" value="Bira Bifunctional Protein, Domain 2"/>
    <property type="match status" value="1"/>
</dbReference>
<feature type="region of interest" description="Disordered" evidence="6">
    <location>
        <begin position="53"/>
        <end position="86"/>
    </location>
</feature>
<evidence type="ECO:0000256" key="5">
    <source>
        <dbReference type="ARBA" id="ARBA00023146"/>
    </source>
</evidence>
<evidence type="ECO:0000256" key="1">
    <source>
        <dbReference type="ARBA" id="ARBA00022598"/>
    </source>
</evidence>
<evidence type="ECO:0000259" key="7">
    <source>
        <dbReference type="Pfam" id="PF00152"/>
    </source>
</evidence>
<feature type="domain" description="Aminoacyl-tRNA synthetase class II (D/K/N)" evidence="7">
    <location>
        <begin position="362"/>
        <end position="631"/>
    </location>
</feature>
<dbReference type="SUPFAM" id="SSF55681">
    <property type="entry name" value="Class II aaRS and biotin synthetases"/>
    <property type="match status" value="1"/>
</dbReference>
<dbReference type="Gramene" id="evm.model.04.2172">
    <property type="protein sequence ID" value="cds.evm.model.04.2172"/>
    <property type="gene ID" value="evm.TU.04.2172"/>
</dbReference>
<dbReference type="EMBL" id="UZAU01000406">
    <property type="status" value="NOT_ANNOTATED_CDS"/>
    <property type="molecule type" value="Genomic_DNA"/>
</dbReference>
<evidence type="ECO:0000256" key="6">
    <source>
        <dbReference type="SAM" id="MobiDB-lite"/>
    </source>
</evidence>
<dbReference type="Pfam" id="PF00152">
    <property type="entry name" value="tRNA-synt_2"/>
    <property type="match status" value="1"/>
</dbReference>
<keyword evidence="5" id="KW-0030">Aminoacyl-tRNA synthetase</keyword>
<accession>A0A803PFW4</accession>
<dbReference type="EnsemblPlants" id="evm.model.04.2172">
    <property type="protein sequence ID" value="cds.evm.model.04.2172"/>
    <property type="gene ID" value="evm.TU.04.2172"/>
</dbReference>
<keyword evidence="2" id="KW-0547">Nucleotide-binding</keyword>
<dbReference type="NCBIfam" id="NF003037">
    <property type="entry name" value="PRK03932.1"/>
    <property type="match status" value="1"/>
</dbReference>
<reference evidence="8" key="2">
    <citation type="submission" date="2021-03" db="UniProtKB">
        <authorList>
            <consortium name="EnsemblPlants"/>
        </authorList>
    </citation>
    <scope>IDENTIFICATION</scope>
</reference>
<keyword evidence="3" id="KW-0067">ATP-binding</keyword>
<evidence type="ECO:0000256" key="4">
    <source>
        <dbReference type="ARBA" id="ARBA00022917"/>
    </source>
</evidence>
<dbReference type="GO" id="GO:0005524">
    <property type="term" value="F:ATP binding"/>
    <property type="evidence" value="ECO:0007669"/>
    <property type="project" value="UniProtKB-KW"/>
</dbReference>
<name>A0A803PFW4_CANSA</name>
<dbReference type="Proteomes" id="UP000596661">
    <property type="component" value="Chromosome 4"/>
</dbReference>
<evidence type="ECO:0000313" key="9">
    <source>
        <dbReference type="Proteomes" id="UP000596661"/>
    </source>
</evidence>
<evidence type="ECO:0000313" key="8">
    <source>
        <dbReference type="EnsemblPlants" id="cds.evm.model.04.2172"/>
    </source>
</evidence>
<protein>
    <recommendedName>
        <fullName evidence="7">Aminoacyl-tRNA synthetase class II (D/K/N) domain-containing protein</fullName>
    </recommendedName>
</protein>
<sequence length="638" mass="71256">MSEQKDSAPASATPVPFKYSTRVVLKTILESGDTLGFVGQRVVVGGWVKSSKEVRKEPSPAAEQPPAATVDQYVGANPGRSPSGDVSCSEILQSRIPFIRSILKMLGGGGNYSVRDKLEVSSAPRPPPPSISFLQINDGSCVSTLLVVVDSSIASPCQILHTGTCIVAEGEIKRCSTEGKHVIELKVERILHIGRVEYDKYPLSKKQLPLNQLRECPHFRPRTTTVATVMRIRSALSFAAHTFNQNNGFLCVQVPIITITDSEGFSEKFQITNGVFEKLIMSKKDEPKMIDDTENVSLDVIKAVVKEKSKIVEELKRTDSNREALIAATKDLQKTSELAAQLEAKEKSKSKSFSKAADHNHHTTTTASDNFFSAQTHLTVSGRLHLESYASSLGNVYAFGPRFRAIKTESPKQVAEMWTVEMEMAFSQLEDAMNCAEDFFKFLCKWLLEKCSEDMKFVLKRMDKNCIERLHLVILNSALRISYTEALEAMKKHSADKKMERKLEWGAALTTEHLSYLVDEMYKRPVIIYNYPKQVKPFYVRQNDDGRTVAAFDLVVPKVGVLVSGSQNEERFNVLSTRIKELGLGAEQYEWYLDLRRHGTVKHAGFSFGFDLMVLFATGLADARDVIPFPRSYGKISN</sequence>
<dbReference type="OrthoDB" id="1931232at2759"/>
<dbReference type="PANTHER" id="PTHR22594:SF36">
    <property type="entry name" value="ASPARAGINE--TRNA LIGASE, CYTOPLASMIC 2"/>
    <property type="match status" value="1"/>
</dbReference>
<evidence type="ECO:0000256" key="3">
    <source>
        <dbReference type="ARBA" id="ARBA00022840"/>
    </source>
</evidence>
<keyword evidence="4" id="KW-0648">Protein biosynthesis</keyword>
<dbReference type="GO" id="GO:0009507">
    <property type="term" value="C:chloroplast"/>
    <property type="evidence" value="ECO:0007669"/>
    <property type="project" value="EnsemblPlants"/>
</dbReference>
<reference evidence="8" key="1">
    <citation type="submission" date="2018-11" db="EMBL/GenBank/DDBJ databases">
        <authorList>
            <person name="Grassa J C."/>
        </authorList>
    </citation>
    <scope>NUCLEOTIDE SEQUENCE [LARGE SCALE GENOMIC DNA]</scope>
</reference>
<dbReference type="InterPro" id="IPR045864">
    <property type="entry name" value="aa-tRNA-synth_II/BPL/LPL"/>
</dbReference>
<feature type="compositionally biased region" description="Low complexity" evidence="6">
    <location>
        <begin position="59"/>
        <end position="68"/>
    </location>
</feature>
<dbReference type="OMA" id="REQYEWY"/>
<dbReference type="GO" id="GO:0005739">
    <property type="term" value="C:mitochondrion"/>
    <property type="evidence" value="ECO:0007669"/>
    <property type="project" value="EnsemblPlants"/>
</dbReference>
<dbReference type="PANTHER" id="PTHR22594">
    <property type="entry name" value="ASPARTYL/LYSYL-TRNA SYNTHETASE"/>
    <property type="match status" value="1"/>
</dbReference>